<proteinExistence type="predicted"/>
<evidence type="ECO:0000313" key="3">
    <source>
        <dbReference type="Proteomes" id="UP001549921"/>
    </source>
</evidence>
<feature type="transmembrane region" description="Helical" evidence="1">
    <location>
        <begin position="99"/>
        <end position="121"/>
    </location>
</feature>
<organism evidence="2 3">
    <name type="scientific">Loxostege sticticalis</name>
    <name type="common">Beet webworm moth</name>
    <dbReference type="NCBI Taxonomy" id="481309"/>
    <lineage>
        <taxon>Eukaryota</taxon>
        <taxon>Metazoa</taxon>
        <taxon>Ecdysozoa</taxon>
        <taxon>Arthropoda</taxon>
        <taxon>Hexapoda</taxon>
        <taxon>Insecta</taxon>
        <taxon>Pterygota</taxon>
        <taxon>Neoptera</taxon>
        <taxon>Endopterygota</taxon>
        <taxon>Lepidoptera</taxon>
        <taxon>Glossata</taxon>
        <taxon>Ditrysia</taxon>
        <taxon>Pyraloidea</taxon>
        <taxon>Crambidae</taxon>
        <taxon>Pyraustinae</taxon>
        <taxon>Loxostege</taxon>
    </lineage>
</organism>
<evidence type="ECO:0008006" key="4">
    <source>
        <dbReference type="Google" id="ProtNLM"/>
    </source>
</evidence>
<dbReference type="Proteomes" id="UP001549921">
    <property type="component" value="Unassembled WGS sequence"/>
</dbReference>
<evidence type="ECO:0000256" key="1">
    <source>
        <dbReference type="SAM" id="Phobius"/>
    </source>
</evidence>
<reference evidence="2 3" key="1">
    <citation type="submission" date="2024-06" db="EMBL/GenBank/DDBJ databases">
        <title>A chromosome-level genome assembly of beet webworm, Loxostege sticticalis.</title>
        <authorList>
            <person name="Zhang Y."/>
        </authorList>
    </citation>
    <scope>NUCLEOTIDE SEQUENCE [LARGE SCALE GENOMIC DNA]</scope>
    <source>
        <strain evidence="2">AQ028</strain>
        <tissue evidence="2">Male pupae</tissue>
    </source>
</reference>
<dbReference type="EMBL" id="JBEDNZ010000015">
    <property type="protein sequence ID" value="KAL0829054.1"/>
    <property type="molecule type" value="Genomic_DNA"/>
</dbReference>
<accession>A0ABD0STH9</accession>
<comment type="caution">
    <text evidence="2">The sequence shown here is derived from an EMBL/GenBank/DDBJ whole genome shotgun (WGS) entry which is preliminary data.</text>
</comment>
<dbReference type="AlphaFoldDB" id="A0ABD0STH9"/>
<feature type="transmembrane region" description="Helical" evidence="1">
    <location>
        <begin position="133"/>
        <end position="151"/>
    </location>
</feature>
<feature type="transmembrane region" description="Helical" evidence="1">
    <location>
        <begin position="63"/>
        <end position="87"/>
    </location>
</feature>
<keyword evidence="1" id="KW-1133">Transmembrane helix</keyword>
<protein>
    <recommendedName>
        <fullName evidence="4">MARVEL domain-containing protein</fullName>
    </recommendedName>
</protein>
<feature type="transmembrane region" description="Helical" evidence="1">
    <location>
        <begin position="34"/>
        <end position="51"/>
    </location>
</feature>
<name>A0ABD0STH9_LOXSC</name>
<keyword evidence="1" id="KW-0812">Transmembrane</keyword>
<sequence length="183" mass="20319">MKMIVLDSFGGCIDLLTGTKALGILMVIVKTARFLEAFFLMFLSLVLHAFVERLPVATETMFAMPVVCAVVIVLQLAFLIIFVVRLFNNNIGNMSRLYVANAVCFGIECIAVAIFLVNFVLDHDFPTETKVGFVVWDTFATVLNLYFILLLRSCMAREDGEAPPVPTKGKGDEDIITIPFSRL</sequence>
<gene>
    <name evidence="2" type="ORF">ABMA28_003920</name>
</gene>
<keyword evidence="1" id="KW-0472">Membrane</keyword>
<evidence type="ECO:0000313" key="2">
    <source>
        <dbReference type="EMBL" id="KAL0829054.1"/>
    </source>
</evidence>